<keyword evidence="2" id="KW-0812">Transmembrane</keyword>
<sequence>MVEAPLPSTSRSGADADETTPLLSGDTEVLPDAAERDPPEGQTDAPPRRPNSWGLIGASWILLAASCITLLLLVATYAIAIVARPEGFWLPWQLDESGKLALLVSFVSICLASINLARFSRPTALSAPSPSIVAALMNLVVLVPAFLLSTTALTELNDSLGYNKPSCTDHDDGRIQRCEELLGIFMVVLFVAYACLAVLGWVVIPGFIILWTTKTRVLYAQGESWRSWSIPSGQLSLEVTIKFLRQPPDGESRGVTST</sequence>
<keyword evidence="2" id="KW-0472">Membrane</keyword>
<protein>
    <submittedName>
        <fullName evidence="3">Uncharacterized protein</fullName>
    </submittedName>
</protein>
<feature type="transmembrane region" description="Helical" evidence="2">
    <location>
        <begin position="100"/>
        <end position="119"/>
    </location>
</feature>
<feature type="transmembrane region" description="Helical" evidence="2">
    <location>
        <begin position="55"/>
        <end position="80"/>
    </location>
</feature>
<evidence type="ECO:0000256" key="1">
    <source>
        <dbReference type="SAM" id="MobiDB-lite"/>
    </source>
</evidence>
<feature type="region of interest" description="Disordered" evidence="1">
    <location>
        <begin position="1"/>
        <end position="50"/>
    </location>
</feature>
<keyword evidence="4" id="KW-1185">Reference proteome</keyword>
<gene>
    <name evidence="3" type="ORF">DNG_06131</name>
</gene>
<keyword evidence="2" id="KW-1133">Transmembrane helix</keyword>
<reference evidence="3" key="1">
    <citation type="submission" date="2018-03" db="EMBL/GenBank/DDBJ databases">
        <authorList>
            <person name="Guldener U."/>
        </authorList>
    </citation>
    <scope>NUCLEOTIDE SEQUENCE</scope>
</reference>
<evidence type="ECO:0000256" key="2">
    <source>
        <dbReference type="SAM" id="Phobius"/>
    </source>
</evidence>
<dbReference type="Proteomes" id="UP001187682">
    <property type="component" value="Unassembled WGS sequence"/>
</dbReference>
<accession>A0AAE8SW89</accession>
<dbReference type="AlphaFoldDB" id="A0AAE8SW89"/>
<evidence type="ECO:0000313" key="3">
    <source>
        <dbReference type="EMBL" id="SPO03448.1"/>
    </source>
</evidence>
<organism evidence="3 4">
    <name type="scientific">Cephalotrichum gorgonifer</name>
    <dbReference type="NCBI Taxonomy" id="2041049"/>
    <lineage>
        <taxon>Eukaryota</taxon>
        <taxon>Fungi</taxon>
        <taxon>Dikarya</taxon>
        <taxon>Ascomycota</taxon>
        <taxon>Pezizomycotina</taxon>
        <taxon>Sordariomycetes</taxon>
        <taxon>Hypocreomycetidae</taxon>
        <taxon>Microascales</taxon>
        <taxon>Microascaceae</taxon>
        <taxon>Cephalotrichum</taxon>
    </lineage>
</organism>
<proteinExistence type="predicted"/>
<comment type="caution">
    <text evidence="3">The sequence shown here is derived from an EMBL/GenBank/DDBJ whole genome shotgun (WGS) entry which is preliminary data.</text>
</comment>
<feature type="transmembrane region" description="Helical" evidence="2">
    <location>
        <begin position="131"/>
        <end position="153"/>
    </location>
</feature>
<evidence type="ECO:0000313" key="4">
    <source>
        <dbReference type="Proteomes" id="UP001187682"/>
    </source>
</evidence>
<name>A0AAE8SW89_9PEZI</name>
<dbReference type="EMBL" id="ONZQ02000008">
    <property type="protein sequence ID" value="SPO03448.1"/>
    <property type="molecule type" value="Genomic_DNA"/>
</dbReference>
<feature type="transmembrane region" description="Helical" evidence="2">
    <location>
        <begin position="181"/>
        <end position="211"/>
    </location>
</feature>